<dbReference type="Gene3D" id="3.40.50.300">
    <property type="entry name" value="P-loop containing nucleotide triphosphate hydrolases"/>
    <property type="match status" value="1"/>
</dbReference>
<dbReference type="SUPFAM" id="SSF52540">
    <property type="entry name" value="P-loop containing nucleoside triphosphate hydrolases"/>
    <property type="match status" value="1"/>
</dbReference>
<proteinExistence type="predicted"/>
<organism evidence="3 4">
    <name type="scientific">Actinomadura viridis</name>
    <dbReference type="NCBI Taxonomy" id="58110"/>
    <lineage>
        <taxon>Bacteria</taxon>
        <taxon>Bacillati</taxon>
        <taxon>Actinomycetota</taxon>
        <taxon>Actinomycetes</taxon>
        <taxon>Streptosporangiales</taxon>
        <taxon>Thermomonosporaceae</taxon>
        <taxon>Actinomadura</taxon>
    </lineage>
</organism>
<accession>A0A931GI85</accession>
<evidence type="ECO:0000313" key="3">
    <source>
        <dbReference type="EMBL" id="MBG6087737.1"/>
    </source>
</evidence>
<dbReference type="RefSeq" id="WP_197010558.1">
    <property type="nucleotide sequence ID" value="NZ_BAABES010000008.1"/>
</dbReference>
<protein>
    <recommendedName>
        <fullName evidence="2">Dynamin N-terminal domain-containing protein</fullName>
    </recommendedName>
</protein>
<feature type="region of interest" description="Disordered" evidence="1">
    <location>
        <begin position="428"/>
        <end position="489"/>
    </location>
</feature>
<gene>
    <name evidence="3" type="ORF">IW256_001850</name>
</gene>
<name>A0A931GI85_9ACTN</name>
<dbReference type="InterPro" id="IPR027417">
    <property type="entry name" value="P-loop_NTPase"/>
</dbReference>
<feature type="region of interest" description="Disordered" evidence="1">
    <location>
        <begin position="76"/>
        <end position="141"/>
    </location>
</feature>
<feature type="compositionally biased region" description="Low complexity" evidence="1">
    <location>
        <begin position="460"/>
        <end position="477"/>
    </location>
</feature>
<dbReference type="InterPro" id="IPR045063">
    <property type="entry name" value="Dynamin_N"/>
</dbReference>
<evidence type="ECO:0000259" key="2">
    <source>
        <dbReference type="Pfam" id="PF00350"/>
    </source>
</evidence>
<evidence type="ECO:0000313" key="4">
    <source>
        <dbReference type="Proteomes" id="UP000614047"/>
    </source>
</evidence>
<dbReference type="EMBL" id="JADOUA010000001">
    <property type="protein sequence ID" value="MBG6087737.1"/>
    <property type="molecule type" value="Genomic_DNA"/>
</dbReference>
<keyword evidence="4" id="KW-1185">Reference proteome</keyword>
<dbReference type="Proteomes" id="UP000614047">
    <property type="component" value="Unassembled WGS sequence"/>
</dbReference>
<feature type="domain" description="Dynamin N-terminal" evidence="2">
    <location>
        <begin position="49"/>
        <end position="224"/>
    </location>
</feature>
<reference evidence="3" key="1">
    <citation type="submission" date="2020-11" db="EMBL/GenBank/DDBJ databases">
        <title>Sequencing the genomes of 1000 actinobacteria strains.</title>
        <authorList>
            <person name="Klenk H.-P."/>
        </authorList>
    </citation>
    <scope>NUCLEOTIDE SEQUENCE</scope>
    <source>
        <strain evidence="3">DSM 43175</strain>
    </source>
</reference>
<sequence length="637" mass="67384">MDDSPEALDETWNRLLGRGAALAGEHGLDRLAWRLRGLAARNRRPACQVCFAGSFSAGKSHLINQLLGAALLDEGEGPTTRSVVSVRPGRDPDADPDPEAESEADPDPEPEPVPEVDPEAGAETATGAAGSGAGPPGARTGRVVRVDDRWLRASRLELIDTPAFDALPARGEGDHEARTLTVPGCDAVVVVVRARGGLNTQEKDLLRDLVRVHRIPHVLVVVTMLDLLSEDAVGAVLERARAVAAAIGPAVEVLPGPGGAGVVPDDLERLVALRARLAGLAAGADRRAARARQSAGVLAAACEGMLALAEEMPAARARAEPGVRLARERIEAEHRAARARWAAVRLEAEGRRARLNAGVATAGTRRWQAVMAGIERLTATHPDPAVCWRDEVEPLLLRTAAEETAAASAAIDEAFRRDAEWLRGELAAVAGPPAGPGDDGAEAGAEDGEEGGQGDRRGEAAWAGSSDPGGPAAPAGAAGTGRGRGGPPFPLRRRGLGRWLFEGGTTALDLTLSLIPPLAPATVLSPRLWERVRRDLGRDDLDRQRRRIREESRRICVDLSAAIATRAAGHVDARYDDLLSSAESWQESWWETRMALWDAAGEPPVRAERLRFEAGRLAEDVAAAARRLGATTRMGRA</sequence>
<comment type="caution">
    <text evidence="3">The sequence shown here is derived from an EMBL/GenBank/DDBJ whole genome shotgun (WGS) entry which is preliminary data.</text>
</comment>
<dbReference type="AlphaFoldDB" id="A0A931GI85"/>
<evidence type="ECO:0000256" key="1">
    <source>
        <dbReference type="SAM" id="MobiDB-lite"/>
    </source>
</evidence>
<feature type="compositionally biased region" description="Acidic residues" evidence="1">
    <location>
        <begin position="439"/>
        <end position="452"/>
    </location>
</feature>
<dbReference type="Pfam" id="PF00350">
    <property type="entry name" value="Dynamin_N"/>
    <property type="match status" value="1"/>
</dbReference>
<feature type="compositionally biased region" description="Acidic residues" evidence="1">
    <location>
        <begin position="94"/>
        <end position="120"/>
    </location>
</feature>